<keyword evidence="7 10" id="KW-1133">Transmembrane helix</keyword>
<evidence type="ECO:0000256" key="4">
    <source>
        <dbReference type="ARBA" id="ARBA00022741"/>
    </source>
</evidence>
<comment type="subcellular location">
    <subcellularLocation>
        <location evidence="1">Cell membrane</location>
        <topology evidence="1">Multi-pass membrane protein</topology>
    </subcellularLocation>
</comment>
<feature type="compositionally biased region" description="Polar residues" evidence="9">
    <location>
        <begin position="723"/>
        <end position="738"/>
    </location>
</feature>
<keyword evidence="8 10" id="KW-0472">Membrane</keyword>
<dbReference type="GO" id="GO:0016887">
    <property type="term" value="F:ATP hydrolysis activity"/>
    <property type="evidence" value="ECO:0007669"/>
    <property type="project" value="InterPro"/>
</dbReference>
<dbReference type="NCBIfam" id="TIGR03375">
    <property type="entry name" value="type_I_sec_LssB"/>
    <property type="match status" value="1"/>
</dbReference>
<dbReference type="KEGG" id="boz:DBV39_00990"/>
<dbReference type="RefSeq" id="WP_108619965.1">
    <property type="nucleotide sequence ID" value="NZ_CP028901.1"/>
</dbReference>
<dbReference type="Proteomes" id="UP000244571">
    <property type="component" value="Chromosome"/>
</dbReference>
<keyword evidence="15" id="KW-1185">Reference proteome</keyword>
<dbReference type="GO" id="GO:0006508">
    <property type="term" value="P:proteolysis"/>
    <property type="evidence" value="ECO:0007669"/>
    <property type="project" value="InterPro"/>
</dbReference>
<dbReference type="CDD" id="cd18587">
    <property type="entry name" value="ABC_6TM_LapB_like"/>
    <property type="match status" value="1"/>
</dbReference>
<dbReference type="PROSITE" id="PS00211">
    <property type="entry name" value="ABC_TRANSPORTER_1"/>
    <property type="match status" value="1"/>
</dbReference>
<feature type="transmembrane region" description="Helical" evidence="10">
    <location>
        <begin position="388"/>
        <end position="415"/>
    </location>
</feature>
<dbReference type="InterPro" id="IPR039421">
    <property type="entry name" value="Type_1_exporter"/>
</dbReference>
<gene>
    <name evidence="14" type="ORF">DBV39_00990</name>
</gene>
<dbReference type="GO" id="GO:0015421">
    <property type="term" value="F:ABC-type oligopeptide transporter activity"/>
    <property type="evidence" value="ECO:0007669"/>
    <property type="project" value="TreeGrafter"/>
</dbReference>
<dbReference type="Gene3D" id="1.20.1560.10">
    <property type="entry name" value="ABC transporter type 1, transmembrane domain"/>
    <property type="match status" value="1"/>
</dbReference>
<organism evidence="14 15">
    <name type="scientific">Orrella marina</name>
    <dbReference type="NCBI Taxonomy" id="2163011"/>
    <lineage>
        <taxon>Bacteria</taxon>
        <taxon>Pseudomonadati</taxon>
        <taxon>Pseudomonadota</taxon>
        <taxon>Betaproteobacteria</taxon>
        <taxon>Burkholderiales</taxon>
        <taxon>Alcaligenaceae</taxon>
        <taxon>Orrella</taxon>
    </lineage>
</organism>
<keyword evidence="6" id="KW-0067">ATP-binding</keyword>
<dbReference type="InterPro" id="IPR003439">
    <property type="entry name" value="ABC_transporter-like_ATP-bd"/>
</dbReference>
<evidence type="ECO:0000256" key="1">
    <source>
        <dbReference type="ARBA" id="ARBA00004651"/>
    </source>
</evidence>
<feature type="domain" description="Peptidase C39" evidence="13">
    <location>
        <begin position="14"/>
        <end position="137"/>
    </location>
</feature>
<dbReference type="Gene3D" id="3.40.50.300">
    <property type="entry name" value="P-loop containing nucleotide triphosphate hydrolases"/>
    <property type="match status" value="1"/>
</dbReference>
<dbReference type="PROSITE" id="PS50990">
    <property type="entry name" value="PEPTIDASE_C39"/>
    <property type="match status" value="1"/>
</dbReference>
<dbReference type="InterPro" id="IPR005074">
    <property type="entry name" value="Peptidase_C39"/>
</dbReference>
<name>A0A2R4XFF6_9BURK</name>
<evidence type="ECO:0000256" key="7">
    <source>
        <dbReference type="ARBA" id="ARBA00022989"/>
    </source>
</evidence>
<feature type="transmembrane region" description="Helical" evidence="10">
    <location>
        <begin position="169"/>
        <end position="190"/>
    </location>
</feature>
<dbReference type="PANTHER" id="PTHR43394:SF1">
    <property type="entry name" value="ATP-BINDING CASSETTE SUB-FAMILY B MEMBER 10, MITOCHONDRIAL"/>
    <property type="match status" value="1"/>
</dbReference>
<dbReference type="GO" id="GO:0005886">
    <property type="term" value="C:plasma membrane"/>
    <property type="evidence" value="ECO:0007669"/>
    <property type="project" value="UniProtKB-SubCell"/>
</dbReference>
<dbReference type="InterPro" id="IPR027417">
    <property type="entry name" value="P-loop_NTPase"/>
</dbReference>
<evidence type="ECO:0000313" key="15">
    <source>
        <dbReference type="Proteomes" id="UP000244571"/>
    </source>
</evidence>
<evidence type="ECO:0000256" key="9">
    <source>
        <dbReference type="SAM" id="MobiDB-lite"/>
    </source>
</evidence>
<evidence type="ECO:0000259" key="12">
    <source>
        <dbReference type="PROSITE" id="PS50929"/>
    </source>
</evidence>
<dbReference type="InterPro" id="IPR017871">
    <property type="entry name" value="ABC_transporter-like_CS"/>
</dbReference>
<evidence type="ECO:0000256" key="5">
    <source>
        <dbReference type="ARBA" id="ARBA00022801"/>
    </source>
</evidence>
<proteinExistence type="predicted"/>
<dbReference type="SMART" id="SM00382">
    <property type="entry name" value="AAA"/>
    <property type="match status" value="1"/>
</dbReference>
<evidence type="ECO:0000256" key="8">
    <source>
        <dbReference type="ARBA" id="ARBA00023136"/>
    </source>
</evidence>
<sequence length="738" mass="81256">MNIANDSFPEQPHQDPVQSDPLLACLAMVTSLLQHPVPVAALRSGFALDSRGHIPAASMPEVAARNGFQAIWNRRKATAFPNYALPVIAPLIDGRAVVLQSVNDGQATLLFADSGMKSYQMAVQELDALLTGDTLIVKRPAKAGKQQLVADKKKAFDWFWGTMWRFRRFYYDAMVASVLTNVLTLATVFFTMNVFNRVIPSQAYVSLWTLTIGVVVALLLEFAMRHLKGRLVDEGGKRADLAVNATLLREIMAVRLDARPQSVGIFSSSMRDFDVLREFISSTLFVTIADLPFIFMFLALVWVIGGPLVIIPAVVLPVIVILSLVVQPRLVHAMRENMRHAGEKQSVLVEAVTNMEMLKAHNAQGYLQRRWEKSNAASSQSYIKIRRINLWVTGLTTSLQQLSSIAVIVMGVYLIHDNALSLGALIACNILVNRTLMPLGQIVQLATRYQQARAALDTLDGLIRRPTDHDNDQRYVIPEKFEGKLSAGNLGFKYPGAPASAVEGVQLELQPGDRLALLGHVGCGKSTLLRLLSGLYQPTTGSVKVDDLDMLQIDPAHLRSHFGYVGQDAQLFMGTLRDNLVLTDTWITDERIRDVLSRLGLQKLVASHPRGLDMPLTESGGGLSGGQRQLLTIARMMLRDPVYVFMDEPTANLDQDTETAVITLLGQWLAGRTLVVATHRPQLLSLVSQLAIMRGGQVVKQGARDDILRELAQNAKRRRAQPGTAQTPPTDQNPVNPA</sequence>
<dbReference type="Pfam" id="PF03412">
    <property type="entry name" value="Peptidase_C39"/>
    <property type="match status" value="1"/>
</dbReference>
<feature type="transmembrane region" description="Helical" evidence="10">
    <location>
        <begin position="279"/>
        <end position="304"/>
    </location>
</feature>
<evidence type="ECO:0000313" key="14">
    <source>
        <dbReference type="EMBL" id="AWB32524.1"/>
    </source>
</evidence>
<evidence type="ECO:0008006" key="16">
    <source>
        <dbReference type="Google" id="ProtNLM"/>
    </source>
</evidence>
<dbReference type="InterPro" id="IPR036640">
    <property type="entry name" value="ABC1_TM_sf"/>
</dbReference>
<dbReference type="SUPFAM" id="SSF52540">
    <property type="entry name" value="P-loop containing nucleoside triphosphate hydrolases"/>
    <property type="match status" value="1"/>
</dbReference>
<dbReference type="InterPro" id="IPR011527">
    <property type="entry name" value="ABC1_TM_dom"/>
</dbReference>
<dbReference type="Gene3D" id="3.90.70.10">
    <property type="entry name" value="Cysteine proteinases"/>
    <property type="match status" value="1"/>
</dbReference>
<feature type="domain" description="ABC transporter" evidence="11">
    <location>
        <begin position="485"/>
        <end position="720"/>
    </location>
</feature>
<evidence type="ECO:0000259" key="13">
    <source>
        <dbReference type="PROSITE" id="PS50990"/>
    </source>
</evidence>
<dbReference type="EMBL" id="CP028901">
    <property type="protein sequence ID" value="AWB32524.1"/>
    <property type="molecule type" value="Genomic_DNA"/>
</dbReference>
<feature type="transmembrane region" description="Helical" evidence="10">
    <location>
        <begin position="202"/>
        <end position="220"/>
    </location>
</feature>
<dbReference type="GO" id="GO:0008233">
    <property type="term" value="F:peptidase activity"/>
    <property type="evidence" value="ECO:0007669"/>
    <property type="project" value="InterPro"/>
</dbReference>
<dbReference type="InterPro" id="IPR017750">
    <property type="entry name" value="ATPase_T1SS"/>
</dbReference>
<dbReference type="InterPro" id="IPR003593">
    <property type="entry name" value="AAA+_ATPase"/>
</dbReference>
<dbReference type="Pfam" id="PF00005">
    <property type="entry name" value="ABC_tran"/>
    <property type="match status" value="1"/>
</dbReference>
<dbReference type="PROSITE" id="PS50929">
    <property type="entry name" value="ABC_TM1F"/>
    <property type="match status" value="1"/>
</dbReference>
<dbReference type="Pfam" id="PF00664">
    <property type="entry name" value="ABC_membrane"/>
    <property type="match status" value="1"/>
</dbReference>
<keyword evidence="5" id="KW-0378">Hydrolase</keyword>
<evidence type="ECO:0000259" key="11">
    <source>
        <dbReference type="PROSITE" id="PS50893"/>
    </source>
</evidence>
<feature type="domain" description="ABC transmembrane type-1" evidence="12">
    <location>
        <begin position="173"/>
        <end position="451"/>
    </location>
</feature>
<protein>
    <recommendedName>
        <fullName evidence="16">Type I secretion system permease/ATPase</fullName>
    </recommendedName>
</protein>
<keyword evidence="2" id="KW-1003">Cell membrane</keyword>
<dbReference type="AlphaFoldDB" id="A0A2R4XFF6"/>
<accession>A0A2R4XFF6</accession>
<evidence type="ECO:0000256" key="2">
    <source>
        <dbReference type="ARBA" id="ARBA00022475"/>
    </source>
</evidence>
<dbReference type="PROSITE" id="PS50893">
    <property type="entry name" value="ABC_TRANSPORTER_2"/>
    <property type="match status" value="1"/>
</dbReference>
<reference evidence="14 15" key="1">
    <citation type="submission" date="2018-04" db="EMBL/GenBank/DDBJ databases">
        <title>Bordetella sp. HZ20 isolated from seawater.</title>
        <authorList>
            <person name="Sun C."/>
        </authorList>
    </citation>
    <scope>NUCLEOTIDE SEQUENCE [LARGE SCALE GENOMIC DNA]</scope>
    <source>
        <strain evidence="14 15">HZ20</strain>
    </source>
</reference>
<dbReference type="GO" id="GO:0005524">
    <property type="term" value="F:ATP binding"/>
    <property type="evidence" value="ECO:0007669"/>
    <property type="project" value="UniProtKB-KW"/>
</dbReference>
<feature type="transmembrane region" description="Helical" evidence="10">
    <location>
        <begin position="310"/>
        <end position="331"/>
    </location>
</feature>
<evidence type="ECO:0000256" key="3">
    <source>
        <dbReference type="ARBA" id="ARBA00022692"/>
    </source>
</evidence>
<feature type="region of interest" description="Disordered" evidence="9">
    <location>
        <begin position="713"/>
        <end position="738"/>
    </location>
</feature>
<evidence type="ECO:0000256" key="10">
    <source>
        <dbReference type="SAM" id="Phobius"/>
    </source>
</evidence>
<keyword evidence="3 10" id="KW-0812">Transmembrane</keyword>
<evidence type="ECO:0000256" key="6">
    <source>
        <dbReference type="ARBA" id="ARBA00022840"/>
    </source>
</evidence>
<dbReference type="OrthoDB" id="8554730at2"/>
<keyword evidence="4" id="KW-0547">Nucleotide-binding</keyword>
<dbReference type="PANTHER" id="PTHR43394">
    <property type="entry name" value="ATP-DEPENDENT PERMEASE MDL1, MITOCHONDRIAL"/>
    <property type="match status" value="1"/>
</dbReference>
<dbReference type="SUPFAM" id="SSF90123">
    <property type="entry name" value="ABC transporter transmembrane region"/>
    <property type="match status" value="1"/>
</dbReference>